<dbReference type="Gene3D" id="3.40.50.970">
    <property type="match status" value="1"/>
</dbReference>
<reference evidence="2 3" key="1">
    <citation type="submission" date="2021-03" db="EMBL/GenBank/DDBJ databases">
        <title>Genomic Encyclopedia of Type Strains, Phase IV (KMG-IV): sequencing the most valuable type-strain genomes for metagenomic binning, comparative biology and taxonomic classification.</title>
        <authorList>
            <person name="Goeker M."/>
        </authorList>
    </citation>
    <scope>NUCLEOTIDE SEQUENCE [LARGE SCALE GENOMIC DNA]</scope>
    <source>
        <strain evidence="2 3">DSM 28783</strain>
    </source>
</reference>
<dbReference type="SUPFAM" id="SSF52518">
    <property type="entry name" value="Thiamin diphosphate-binding fold (THDP-binding)"/>
    <property type="match status" value="1"/>
</dbReference>
<dbReference type="Gene3D" id="3.40.50.920">
    <property type="match status" value="1"/>
</dbReference>
<evidence type="ECO:0000313" key="3">
    <source>
        <dbReference type="Proteomes" id="UP001519307"/>
    </source>
</evidence>
<dbReference type="InterPro" id="IPR051157">
    <property type="entry name" value="PDH/Transketolase"/>
</dbReference>
<dbReference type="PANTHER" id="PTHR43825">
    <property type="entry name" value="PYRUVATE DEHYDROGENASE E1 COMPONENT"/>
    <property type="match status" value="1"/>
</dbReference>
<dbReference type="InterPro" id="IPR029061">
    <property type="entry name" value="THDP-binding"/>
</dbReference>
<dbReference type="CDD" id="cd07033">
    <property type="entry name" value="TPP_PYR_DXS_TK_like"/>
    <property type="match status" value="1"/>
</dbReference>
<feature type="domain" description="Transketolase-like pyrimidine-binding" evidence="1">
    <location>
        <begin position="15"/>
        <end position="181"/>
    </location>
</feature>
<dbReference type="EMBL" id="JAGGLM010000027">
    <property type="protein sequence ID" value="MBP2033975.1"/>
    <property type="molecule type" value="Genomic_DNA"/>
</dbReference>
<dbReference type="InterPro" id="IPR005475">
    <property type="entry name" value="Transketolase-like_Pyr-bd"/>
</dbReference>
<dbReference type="EC" id="2.2.1.1" evidence="2"/>
<name>A0ABS4KVA0_9CLOT</name>
<sequence>MMSIILAKENVNDSRAMRDVYAETLMDLAAKDERVVALDADLMSSMGMKPFAKKYPDRTFDVGIAEANMIGVASGLSLTGKIPFAHTFGVFASRRACDQIAISGAYQNANIRIVGSDPGITAAYNGGTHQSFEDLGIMRGIPTMTVMEPTDTTMLKDIIKQVKNEYGMFYIRLVRKTSTKIYEEGSKFEIGKAVEVVSGTDATVIASGLLVAEAIKAAKVLKDRGIYIRVLNMFTIKPIDKEAIIKSANETGAIVTAENHNILNGLGSAVAEVLGENIPIPMERIGMKDRYGEVGSIDYLKEKYGMNSSNIVEKVEKVIKRKNNK</sequence>
<comment type="caution">
    <text evidence="2">The sequence shown here is derived from an EMBL/GenBank/DDBJ whole genome shotgun (WGS) entry which is preliminary data.</text>
</comment>
<gene>
    <name evidence="2" type="ORF">J2Z42_002692</name>
</gene>
<dbReference type="Pfam" id="PF02779">
    <property type="entry name" value="Transket_pyr"/>
    <property type="match status" value="1"/>
</dbReference>
<dbReference type="SMART" id="SM00861">
    <property type="entry name" value="Transket_pyr"/>
    <property type="match status" value="1"/>
</dbReference>
<proteinExistence type="predicted"/>
<evidence type="ECO:0000313" key="2">
    <source>
        <dbReference type="EMBL" id="MBP2033975.1"/>
    </source>
</evidence>
<dbReference type="InterPro" id="IPR009014">
    <property type="entry name" value="Transketo_C/PFOR_II"/>
</dbReference>
<keyword evidence="3" id="KW-1185">Reference proteome</keyword>
<keyword evidence="2" id="KW-0808">Transferase</keyword>
<dbReference type="GO" id="GO:0004802">
    <property type="term" value="F:transketolase activity"/>
    <property type="evidence" value="ECO:0007669"/>
    <property type="project" value="UniProtKB-EC"/>
</dbReference>
<dbReference type="Proteomes" id="UP001519307">
    <property type="component" value="Unassembled WGS sequence"/>
</dbReference>
<protein>
    <submittedName>
        <fullName evidence="2">Transketolase</fullName>
        <ecNumber evidence="2">2.2.1.1</ecNumber>
    </submittedName>
</protein>
<accession>A0ABS4KVA0</accession>
<evidence type="ECO:0000259" key="1">
    <source>
        <dbReference type="SMART" id="SM00861"/>
    </source>
</evidence>
<dbReference type="SUPFAM" id="SSF52922">
    <property type="entry name" value="TK C-terminal domain-like"/>
    <property type="match status" value="1"/>
</dbReference>
<organism evidence="2 3">
    <name type="scientific">Clostridium algifaecis</name>
    <dbReference type="NCBI Taxonomy" id="1472040"/>
    <lineage>
        <taxon>Bacteria</taxon>
        <taxon>Bacillati</taxon>
        <taxon>Bacillota</taxon>
        <taxon>Clostridia</taxon>
        <taxon>Eubacteriales</taxon>
        <taxon>Clostridiaceae</taxon>
        <taxon>Clostridium</taxon>
    </lineage>
</organism>
<dbReference type="PANTHER" id="PTHR43825:SF1">
    <property type="entry name" value="TRANSKETOLASE-LIKE PYRIMIDINE-BINDING DOMAIN-CONTAINING PROTEIN"/>
    <property type="match status" value="1"/>
</dbReference>
<dbReference type="InterPro" id="IPR033248">
    <property type="entry name" value="Transketolase_C"/>
</dbReference>
<dbReference type="Pfam" id="PF02780">
    <property type="entry name" value="Transketolase_C"/>
    <property type="match status" value="1"/>
</dbReference>